<sequence>MITLIHMAEGKPHPSSTKTSPRSRPPRPAEAARYACEQLASLIVHEPEGVSGVTRDEDGWVVSVDVLEVARIPDTTSLLATYEVRVDQRGELQEYRRVRRYRRGAADDC</sequence>
<name>G2PAE0_STRV4</name>
<evidence type="ECO:0000256" key="1">
    <source>
        <dbReference type="SAM" id="MobiDB-lite"/>
    </source>
</evidence>
<dbReference type="KEGG" id="svl:Strvi_1193"/>
<organism evidence="2 3">
    <name type="scientific">Streptomyces violaceusniger (strain Tu 4113)</name>
    <dbReference type="NCBI Taxonomy" id="653045"/>
    <lineage>
        <taxon>Bacteria</taxon>
        <taxon>Bacillati</taxon>
        <taxon>Actinomycetota</taxon>
        <taxon>Actinomycetes</taxon>
        <taxon>Kitasatosporales</taxon>
        <taxon>Streptomycetaceae</taxon>
        <taxon>Streptomyces</taxon>
        <taxon>Streptomyces violaceusniger group</taxon>
    </lineage>
</organism>
<dbReference type="Pfam" id="PF05800">
    <property type="entry name" value="GvpO"/>
    <property type="match status" value="1"/>
</dbReference>
<protein>
    <submittedName>
        <fullName evidence="2">Gas vesicle synthesis family protein</fullName>
    </submittedName>
</protein>
<keyword evidence="3" id="KW-1185">Reference proteome</keyword>
<dbReference type="InterPro" id="IPR008634">
    <property type="entry name" value="Gas-vesicle_GvpO"/>
</dbReference>
<evidence type="ECO:0000313" key="3">
    <source>
        <dbReference type="Proteomes" id="UP000008703"/>
    </source>
</evidence>
<dbReference type="Proteomes" id="UP000008703">
    <property type="component" value="Chromosome"/>
</dbReference>
<dbReference type="eggNOG" id="ENOG50334QT">
    <property type="taxonomic scope" value="Bacteria"/>
</dbReference>
<dbReference type="EMBL" id="CP002994">
    <property type="protein sequence ID" value="AEM80949.1"/>
    <property type="molecule type" value="Genomic_DNA"/>
</dbReference>
<evidence type="ECO:0000313" key="2">
    <source>
        <dbReference type="EMBL" id="AEM80949.1"/>
    </source>
</evidence>
<dbReference type="AlphaFoldDB" id="G2PAE0"/>
<feature type="region of interest" description="Disordered" evidence="1">
    <location>
        <begin position="1"/>
        <end position="30"/>
    </location>
</feature>
<feature type="compositionally biased region" description="Low complexity" evidence="1">
    <location>
        <begin position="13"/>
        <end position="22"/>
    </location>
</feature>
<dbReference type="HOGENOM" id="CLU_142302_2_1_11"/>
<gene>
    <name evidence="2" type="ORF">Strvi_1193</name>
</gene>
<dbReference type="PIRSF" id="PIRSF028743">
    <property type="entry name" value="GvpO_protein"/>
    <property type="match status" value="1"/>
</dbReference>
<dbReference type="GO" id="GO:0031412">
    <property type="term" value="P:gas vesicle organization"/>
    <property type="evidence" value="ECO:0007669"/>
    <property type="project" value="InterPro"/>
</dbReference>
<proteinExistence type="predicted"/>
<reference evidence="2" key="1">
    <citation type="submission" date="2011-08" db="EMBL/GenBank/DDBJ databases">
        <title>Complete sequence of chromosome of Streptomyces violaceusniger Tu 4113.</title>
        <authorList>
            <consortium name="US DOE Joint Genome Institute"/>
            <person name="Lucas S."/>
            <person name="Han J."/>
            <person name="Lapidus A."/>
            <person name="Cheng J.-F."/>
            <person name="Goodwin L."/>
            <person name="Pitluck S."/>
            <person name="Peters L."/>
            <person name="Ivanova N."/>
            <person name="Daligault H."/>
            <person name="Detter J.C."/>
            <person name="Han C."/>
            <person name="Tapia R."/>
            <person name="Land M."/>
            <person name="Hauser L."/>
            <person name="Kyrpides N."/>
            <person name="Ivanova N."/>
            <person name="Pagani I."/>
            <person name="Hagen A."/>
            <person name="Katz L."/>
            <person name="Fiedler H.-P."/>
            <person name="Keasling J."/>
            <person name="Fortman J."/>
            <person name="Woyke T."/>
        </authorList>
    </citation>
    <scope>NUCLEOTIDE SEQUENCE [LARGE SCALE GENOMIC DNA]</scope>
    <source>
        <strain evidence="2">Tu 4113</strain>
    </source>
</reference>
<accession>G2PAE0</accession>